<evidence type="ECO:0008006" key="3">
    <source>
        <dbReference type="Google" id="ProtNLM"/>
    </source>
</evidence>
<keyword evidence="2" id="KW-1185">Reference proteome</keyword>
<name>A0ABR8CD68_9CYAN</name>
<dbReference type="EMBL" id="JACJQY010000031">
    <property type="protein sequence ID" value="MBD2318536.1"/>
    <property type="molecule type" value="Genomic_DNA"/>
</dbReference>
<reference evidence="1 2" key="1">
    <citation type="journal article" date="2020" name="ISME J.">
        <title>Comparative genomics reveals insights into cyanobacterial evolution and habitat adaptation.</title>
        <authorList>
            <person name="Chen M.Y."/>
            <person name="Teng W.K."/>
            <person name="Zhao L."/>
            <person name="Hu C.X."/>
            <person name="Zhou Y.K."/>
            <person name="Han B.P."/>
            <person name="Song L.R."/>
            <person name="Shu W.S."/>
        </authorList>
    </citation>
    <scope>NUCLEOTIDE SEQUENCE [LARGE SCALE GENOMIC DNA]</scope>
    <source>
        <strain evidence="1 2">FACHB-1050</strain>
    </source>
</reference>
<accession>A0ABR8CD68</accession>
<proteinExistence type="predicted"/>
<protein>
    <recommendedName>
        <fullName evidence="3">Acetyltransferase</fullName>
    </recommendedName>
</protein>
<organism evidence="1 2">
    <name type="scientific">Phormidium tenue FACHB-1050</name>
    <dbReference type="NCBI Taxonomy" id="2692857"/>
    <lineage>
        <taxon>Bacteria</taxon>
        <taxon>Bacillati</taxon>
        <taxon>Cyanobacteriota</taxon>
        <taxon>Cyanophyceae</taxon>
        <taxon>Oscillatoriophycideae</taxon>
        <taxon>Oscillatoriales</taxon>
        <taxon>Oscillatoriaceae</taxon>
        <taxon>Phormidium</taxon>
    </lineage>
</organism>
<evidence type="ECO:0000313" key="1">
    <source>
        <dbReference type="EMBL" id="MBD2318536.1"/>
    </source>
</evidence>
<dbReference type="Proteomes" id="UP000618445">
    <property type="component" value="Unassembled WGS sequence"/>
</dbReference>
<evidence type="ECO:0000313" key="2">
    <source>
        <dbReference type="Proteomes" id="UP000618445"/>
    </source>
</evidence>
<sequence>MFDVPELKSLELATPEQLTEMIADLESYRERIVSDTLAMAQRAKIMKSQALANLEPNLAKIDATLESLRQQKSKATVEAQ</sequence>
<dbReference type="RefSeq" id="WP_190579624.1">
    <property type="nucleotide sequence ID" value="NZ_CAWPQU010000025.1"/>
</dbReference>
<gene>
    <name evidence="1" type="ORF">H6G05_16980</name>
</gene>
<comment type="caution">
    <text evidence="1">The sequence shown here is derived from an EMBL/GenBank/DDBJ whole genome shotgun (WGS) entry which is preliminary data.</text>
</comment>